<dbReference type="SUPFAM" id="SSF56281">
    <property type="entry name" value="Metallo-hydrolase/oxidoreductase"/>
    <property type="match status" value="1"/>
</dbReference>
<dbReference type="EMBL" id="CAFBQU010000093">
    <property type="protein sequence ID" value="CAB5068304.1"/>
    <property type="molecule type" value="Genomic_DNA"/>
</dbReference>
<evidence type="ECO:0000256" key="3">
    <source>
        <dbReference type="ARBA" id="ARBA00023004"/>
    </source>
</evidence>
<keyword evidence="3" id="KW-0408">Iron</keyword>
<protein>
    <submittedName>
        <fullName evidence="6">Unannotated protein</fullName>
    </submittedName>
</protein>
<dbReference type="Gene3D" id="3.60.15.10">
    <property type="entry name" value="Ribonuclease Z/Hydroxyacylglutathione hydrolase-like"/>
    <property type="match status" value="1"/>
</dbReference>
<keyword evidence="1" id="KW-0001">2Fe-2S</keyword>
<dbReference type="PROSITE" id="PS51296">
    <property type="entry name" value="RIESKE"/>
    <property type="match status" value="1"/>
</dbReference>
<gene>
    <name evidence="6" type="ORF">UFOPK4347_01752</name>
</gene>
<name>A0A6J7UPC9_9ZZZZ</name>
<dbReference type="InterPro" id="IPR017941">
    <property type="entry name" value="Rieske_2Fe-2S"/>
</dbReference>
<keyword evidence="4" id="KW-0411">Iron-sulfur</keyword>
<dbReference type="CDD" id="cd03467">
    <property type="entry name" value="Rieske"/>
    <property type="match status" value="1"/>
</dbReference>
<dbReference type="Gene3D" id="2.102.10.10">
    <property type="entry name" value="Rieske [2Fe-2S] iron-sulphur domain"/>
    <property type="match status" value="1"/>
</dbReference>
<dbReference type="InterPro" id="IPR057330">
    <property type="entry name" value="SCP2_Rv3818"/>
</dbReference>
<dbReference type="Pfam" id="PF00355">
    <property type="entry name" value="Rieske"/>
    <property type="match status" value="1"/>
</dbReference>
<sequence>MRITSLGHAGMLIATRDVTILCDPWFEPAFFGSWFPFPRNDQLSSDITAAIENPNYLYISHIHGDHLDETFLANHVNKETPVLLPDFPTRELERTLGKLGFRNFIRTQNAIAAPLVNGISVAIHIESSISDGPGGDSALVVSDGETIVVNQNDCRTHDLTALASHGKVDAHFLQFSGAIWYPMVYDIPEEEKRALAAAKVESQFARALAYVNKVDARVVVPSAGPPCFLDPELFHLNMVTGDEVSIFPHQPDFVSRLAAQGHTGILNMPGTVIDISPSDVAVTHPVSDEALHNTWDNIGEYLAEYQADWMPWLAAHKATWLAPTDKLLANIQSWFRPLLAMCPTVSMGAGGNCLIQTVSAAGAEPTADDLGIYIHFEYGDVQKYTNQPYRYRFIIQRELLETVVAAKAVDWSNALFLSARFRAWRDGDFNENLYNFFKSLSVERMSRTEIEAYRRATEPTMSQDEVQVGDYIVERFCPHRQADLSTFGSIEGDELVCSLHGWRFDLATGNCNSSVGKSISIRKRA</sequence>
<dbReference type="SUPFAM" id="SSF50022">
    <property type="entry name" value="ISP domain"/>
    <property type="match status" value="1"/>
</dbReference>
<evidence type="ECO:0000256" key="4">
    <source>
        <dbReference type="ARBA" id="ARBA00023014"/>
    </source>
</evidence>
<evidence type="ECO:0000259" key="5">
    <source>
        <dbReference type="PROSITE" id="PS51296"/>
    </source>
</evidence>
<proteinExistence type="predicted"/>
<keyword evidence="2" id="KW-0479">Metal-binding</keyword>
<dbReference type="Pfam" id="PF25451">
    <property type="entry name" value="SCP2_Rv3818"/>
    <property type="match status" value="1"/>
</dbReference>
<dbReference type="InterPro" id="IPR036922">
    <property type="entry name" value="Rieske_2Fe-2S_sf"/>
</dbReference>
<dbReference type="GO" id="GO:0046872">
    <property type="term" value="F:metal ion binding"/>
    <property type="evidence" value="ECO:0007669"/>
    <property type="project" value="UniProtKB-KW"/>
</dbReference>
<evidence type="ECO:0000256" key="1">
    <source>
        <dbReference type="ARBA" id="ARBA00022714"/>
    </source>
</evidence>
<organism evidence="6">
    <name type="scientific">freshwater metagenome</name>
    <dbReference type="NCBI Taxonomy" id="449393"/>
    <lineage>
        <taxon>unclassified sequences</taxon>
        <taxon>metagenomes</taxon>
        <taxon>ecological metagenomes</taxon>
    </lineage>
</organism>
<dbReference type="GO" id="GO:0051537">
    <property type="term" value="F:2 iron, 2 sulfur cluster binding"/>
    <property type="evidence" value="ECO:0007669"/>
    <property type="project" value="UniProtKB-KW"/>
</dbReference>
<reference evidence="6" key="1">
    <citation type="submission" date="2020-05" db="EMBL/GenBank/DDBJ databases">
        <authorList>
            <person name="Chiriac C."/>
            <person name="Salcher M."/>
            <person name="Ghai R."/>
            <person name="Kavagutti S V."/>
        </authorList>
    </citation>
    <scope>NUCLEOTIDE SEQUENCE</scope>
</reference>
<evidence type="ECO:0000313" key="6">
    <source>
        <dbReference type="EMBL" id="CAB5068304.1"/>
    </source>
</evidence>
<dbReference type="PANTHER" id="PTHR43546">
    <property type="entry name" value="UPF0173 METAL-DEPENDENT HYDROLASE MJ1163-RELATED"/>
    <property type="match status" value="1"/>
</dbReference>
<feature type="domain" description="Rieske" evidence="5">
    <location>
        <begin position="471"/>
        <end position="511"/>
    </location>
</feature>
<dbReference type="AlphaFoldDB" id="A0A6J7UPC9"/>
<evidence type="ECO:0000256" key="2">
    <source>
        <dbReference type="ARBA" id="ARBA00022723"/>
    </source>
</evidence>
<dbReference type="InterPro" id="IPR050114">
    <property type="entry name" value="UPF0173_UPF0282_UlaG_hydrolase"/>
</dbReference>
<accession>A0A6J7UPC9</accession>
<dbReference type="InterPro" id="IPR036866">
    <property type="entry name" value="RibonucZ/Hydroxyglut_hydro"/>
</dbReference>